<evidence type="ECO:0000256" key="1">
    <source>
        <dbReference type="SAM" id="MobiDB-lite"/>
    </source>
</evidence>
<evidence type="ECO:0000313" key="5">
    <source>
        <dbReference type="Proteomes" id="UP001152747"/>
    </source>
</evidence>
<comment type="caution">
    <text evidence="4">The sequence shown here is derived from an EMBL/GenBank/DDBJ whole genome shotgun (WGS) entry which is preliminary data.</text>
</comment>
<gene>
    <name evidence="4" type="ORF">CAMP_LOCUS18719</name>
</gene>
<dbReference type="EMBL" id="CANHGI010000006">
    <property type="protein sequence ID" value="CAI5456082.1"/>
    <property type="molecule type" value="Genomic_DNA"/>
</dbReference>
<feature type="compositionally biased region" description="Pro residues" evidence="1">
    <location>
        <begin position="38"/>
        <end position="49"/>
    </location>
</feature>
<dbReference type="Pfam" id="PF04155">
    <property type="entry name" value="Ground-like"/>
    <property type="match status" value="1"/>
</dbReference>
<keyword evidence="2" id="KW-0732">Signal</keyword>
<proteinExistence type="predicted"/>
<reference evidence="4" key="1">
    <citation type="submission" date="2022-11" db="EMBL/GenBank/DDBJ databases">
        <authorList>
            <person name="Kikuchi T."/>
        </authorList>
    </citation>
    <scope>NUCLEOTIDE SEQUENCE</scope>
    <source>
        <strain evidence="4">PS1010</strain>
    </source>
</reference>
<sequence length="223" mass="25416">MFRNIVLFLCIGYCLAQDYPKYTESSPQLTYVAEKYPAAPPPPPPPHRPPANNVYKTPPPTHVYVTPPPVKATTTKAPATYPTAAPPAKPRPVAYNYPERNLPLKGCFYNDHGYACCSKPLQGAMEELADDLLNNGTFHRCNVQKIANKLQEKVQEAFEDDFETVVGLSDFAERVHFRKYYVCKIEVNGRYMLAYSTPEQSSKRLRAKRDYNSEDDEIHEYNF</sequence>
<evidence type="ECO:0000259" key="3">
    <source>
        <dbReference type="Pfam" id="PF04155"/>
    </source>
</evidence>
<keyword evidence="5" id="KW-1185">Reference proteome</keyword>
<feature type="signal peptide" evidence="2">
    <location>
        <begin position="1"/>
        <end position="16"/>
    </location>
</feature>
<feature type="region of interest" description="Disordered" evidence="1">
    <location>
        <begin position="34"/>
        <end position="57"/>
    </location>
</feature>
<feature type="chain" id="PRO_5040476035" description="Ground-like domain-containing protein" evidence="2">
    <location>
        <begin position="17"/>
        <end position="223"/>
    </location>
</feature>
<dbReference type="InterPro" id="IPR007284">
    <property type="entry name" value="Ground-like_dom"/>
</dbReference>
<name>A0A9P1J3M4_9PELO</name>
<dbReference type="AlphaFoldDB" id="A0A9P1J3M4"/>
<dbReference type="OrthoDB" id="5854129at2759"/>
<dbReference type="PANTHER" id="PTHR31967:SF21">
    <property type="entry name" value="GROUND-LIKE DOMAIN-CONTAINING PROTEIN"/>
    <property type="match status" value="1"/>
</dbReference>
<evidence type="ECO:0000256" key="2">
    <source>
        <dbReference type="SAM" id="SignalP"/>
    </source>
</evidence>
<dbReference type="PANTHER" id="PTHR31967">
    <property type="entry name" value="GROUNDHOG (HEDGEHOG-LIKE FAMILY)-RELATED"/>
    <property type="match status" value="1"/>
</dbReference>
<protein>
    <recommendedName>
        <fullName evidence="3">Ground-like domain-containing protein</fullName>
    </recommendedName>
</protein>
<accession>A0A9P1J3M4</accession>
<feature type="domain" description="Ground-like" evidence="3">
    <location>
        <begin position="113"/>
        <end position="195"/>
    </location>
</feature>
<evidence type="ECO:0000313" key="4">
    <source>
        <dbReference type="EMBL" id="CAI5456082.1"/>
    </source>
</evidence>
<dbReference type="Proteomes" id="UP001152747">
    <property type="component" value="Unassembled WGS sequence"/>
</dbReference>
<organism evidence="4 5">
    <name type="scientific">Caenorhabditis angaria</name>
    <dbReference type="NCBI Taxonomy" id="860376"/>
    <lineage>
        <taxon>Eukaryota</taxon>
        <taxon>Metazoa</taxon>
        <taxon>Ecdysozoa</taxon>
        <taxon>Nematoda</taxon>
        <taxon>Chromadorea</taxon>
        <taxon>Rhabditida</taxon>
        <taxon>Rhabditina</taxon>
        <taxon>Rhabditomorpha</taxon>
        <taxon>Rhabditoidea</taxon>
        <taxon>Rhabditidae</taxon>
        <taxon>Peloderinae</taxon>
        <taxon>Caenorhabditis</taxon>
    </lineage>
</organism>